<keyword evidence="2" id="KW-0813">Transport</keyword>
<evidence type="ECO:0000256" key="1">
    <source>
        <dbReference type="ARBA" id="ARBA00005417"/>
    </source>
</evidence>
<dbReference type="PROSITE" id="PS00211">
    <property type="entry name" value="ABC_TRANSPORTER_1"/>
    <property type="match status" value="1"/>
</dbReference>
<protein>
    <submittedName>
        <fullName evidence="6">Metal ABC transporter ATP-binding protein</fullName>
    </submittedName>
</protein>
<sequence>MSLLACRNASFAYDGRKVLEDVSFEVAVGGYLCIVGENGAGKSTLMQGLLGLVKPVGGSVEVGAEARAGGIGYLPQQTAVQKDFPASVEEVVLSGQLRRCGLRPFFGRGDRREAEAKLRLVRMQDFRKKCFRDLSGGQQRRVLLARALCATRSLLLLDEPAAGLDPRMQDEMYQILNELNREQGMTIVMITHDVQSALRCARQILHLNGRQLFFGSVEEYSQSAAGRRFIDGGPFRVLSGAAAKEGGAKLC</sequence>
<comment type="similarity">
    <text evidence="1">Belongs to the ABC transporter superfamily.</text>
</comment>
<accession>A0A6L5YBP2</accession>
<gene>
    <name evidence="6" type="ORF">FYJ74_06890</name>
</gene>
<reference evidence="6 7" key="1">
    <citation type="submission" date="2019-08" db="EMBL/GenBank/DDBJ databases">
        <title>In-depth cultivation of the pig gut microbiome towards novel bacterial diversity and tailored functional studies.</title>
        <authorList>
            <person name="Wylensek D."/>
            <person name="Hitch T.C.A."/>
            <person name="Clavel T."/>
        </authorList>
    </citation>
    <scope>NUCLEOTIDE SEQUENCE [LARGE SCALE GENOMIC DNA]</scope>
    <source>
        <strain evidence="6 7">SM-530-WT-4B</strain>
    </source>
</reference>
<comment type="caution">
    <text evidence="6">The sequence shown here is derived from an EMBL/GenBank/DDBJ whole genome shotgun (WGS) entry which is preliminary data.</text>
</comment>
<dbReference type="Gene3D" id="3.40.50.300">
    <property type="entry name" value="P-loop containing nucleotide triphosphate hydrolases"/>
    <property type="match status" value="1"/>
</dbReference>
<evidence type="ECO:0000313" key="6">
    <source>
        <dbReference type="EMBL" id="MST55756.1"/>
    </source>
</evidence>
<dbReference type="CDD" id="cd03235">
    <property type="entry name" value="ABC_Metallic_Cations"/>
    <property type="match status" value="1"/>
</dbReference>
<dbReference type="PROSITE" id="PS50893">
    <property type="entry name" value="ABC_TRANSPORTER_2"/>
    <property type="match status" value="1"/>
</dbReference>
<dbReference type="InterPro" id="IPR027417">
    <property type="entry name" value="P-loop_NTPase"/>
</dbReference>
<feature type="domain" description="ABC transporter" evidence="5">
    <location>
        <begin position="4"/>
        <end position="234"/>
    </location>
</feature>
<dbReference type="GO" id="GO:0016887">
    <property type="term" value="F:ATP hydrolysis activity"/>
    <property type="evidence" value="ECO:0007669"/>
    <property type="project" value="InterPro"/>
</dbReference>
<evidence type="ECO:0000256" key="2">
    <source>
        <dbReference type="ARBA" id="ARBA00022448"/>
    </source>
</evidence>
<dbReference type="PANTHER" id="PTHR42734:SF17">
    <property type="entry name" value="METAL TRANSPORT SYSTEM ATP-BINDING PROTEIN TM_0124-RELATED"/>
    <property type="match status" value="1"/>
</dbReference>
<dbReference type="EMBL" id="VUNH01000006">
    <property type="protein sequence ID" value="MST55756.1"/>
    <property type="molecule type" value="Genomic_DNA"/>
</dbReference>
<evidence type="ECO:0000313" key="7">
    <source>
        <dbReference type="Proteomes" id="UP000473699"/>
    </source>
</evidence>
<organism evidence="6 7">
    <name type="scientific">Pyramidobacter porci</name>
    <dbReference type="NCBI Taxonomy" id="2605789"/>
    <lineage>
        <taxon>Bacteria</taxon>
        <taxon>Thermotogati</taxon>
        <taxon>Synergistota</taxon>
        <taxon>Synergistia</taxon>
        <taxon>Synergistales</taxon>
        <taxon>Dethiosulfovibrionaceae</taxon>
        <taxon>Pyramidobacter</taxon>
    </lineage>
</organism>
<dbReference type="InterPro" id="IPR003593">
    <property type="entry name" value="AAA+_ATPase"/>
</dbReference>
<keyword evidence="7" id="KW-1185">Reference proteome</keyword>
<dbReference type="AlphaFoldDB" id="A0A6L5YBP2"/>
<dbReference type="PANTHER" id="PTHR42734">
    <property type="entry name" value="METAL TRANSPORT SYSTEM ATP-BINDING PROTEIN TM_0124-RELATED"/>
    <property type="match status" value="1"/>
</dbReference>
<evidence type="ECO:0000256" key="4">
    <source>
        <dbReference type="ARBA" id="ARBA00022840"/>
    </source>
</evidence>
<dbReference type="RefSeq" id="WP_154528847.1">
    <property type="nucleotide sequence ID" value="NZ_VUNH01000006.1"/>
</dbReference>
<dbReference type="SMART" id="SM00382">
    <property type="entry name" value="AAA"/>
    <property type="match status" value="1"/>
</dbReference>
<keyword evidence="3" id="KW-0547">Nucleotide-binding</keyword>
<dbReference type="InterPro" id="IPR050153">
    <property type="entry name" value="Metal_Ion_Import_ABC"/>
</dbReference>
<dbReference type="SUPFAM" id="SSF52540">
    <property type="entry name" value="P-loop containing nucleoside triphosphate hydrolases"/>
    <property type="match status" value="1"/>
</dbReference>
<evidence type="ECO:0000256" key="3">
    <source>
        <dbReference type="ARBA" id="ARBA00022741"/>
    </source>
</evidence>
<keyword evidence="4 6" id="KW-0067">ATP-binding</keyword>
<dbReference type="GO" id="GO:0005524">
    <property type="term" value="F:ATP binding"/>
    <property type="evidence" value="ECO:0007669"/>
    <property type="project" value="UniProtKB-KW"/>
</dbReference>
<proteinExistence type="inferred from homology"/>
<evidence type="ECO:0000259" key="5">
    <source>
        <dbReference type="PROSITE" id="PS50893"/>
    </source>
</evidence>
<name>A0A6L5YBP2_9BACT</name>
<dbReference type="InterPro" id="IPR003439">
    <property type="entry name" value="ABC_transporter-like_ATP-bd"/>
</dbReference>
<dbReference type="InterPro" id="IPR017871">
    <property type="entry name" value="ABC_transporter-like_CS"/>
</dbReference>
<dbReference type="Pfam" id="PF00005">
    <property type="entry name" value="ABC_tran"/>
    <property type="match status" value="1"/>
</dbReference>
<dbReference type="Proteomes" id="UP000473699">
    <property type="component" value="Unassembled WGS sequence"/>
</dbReference>